<dbReference type="EMBL" id="CATQJA010001184">
    <property type="protein sequence ID" value="CAJ0566214.1"/>
    <property type="molecule type" value="Genomic_DNA"/>
</dbReference>
<dbReference type="Proteomes" id="UP001177023">
    <property type="component" value="Unassembled WGS sequence"/>
</dbReference>
<comment type="caution">
    <text evidence="1">The sequence shown here is derived from an EMBL/GenBank/DDBJ whole genome shotgun (WGS) entry which is preliminary data.</text>
</comment>
<keyword evidence="2" id="KW-1185">Reference proteome</keyword>
<proteinExistence type="predicted"/>
<name>A0AA36FT13_9BILA</name>
<protein>
    <submittedName>
        <fullName evidence="1">Uncharacterized protein</fullName>
    </submittedName>
</protein>
<feature type="non-terminal residue" evidence="1">
    <location>
        <position position="179"/>
    </location>
</feature>
<accession>A0AA36FT13</accession>
<organism evidence="1 2">
    <name type="scientific">Mesorhabditis spiculigera</name>
    <dbReference type="NCBI Taxonomy" id="96644"/>
    <lineage>
        <taxon>Eukaryota</taxon>
        <taxon>Metazoa</taxon>
        <taxon>Ecdysozoa</taxon>
        <taxon>Nematoda</taxon>
        <taxon>Chromadorea</taxon>
        <taxon>Rhabditida</taxon>
        <taxon>Rhabditina</taxon>
        <taxon>Rhabditomorpha</taxon>
        <taxon>Rhabditoidea</taxon>
        <taxon>Rhabditidae</taxon>
        <taxon>Mesorhabditinae</taxon>
        <taxon>Mesorhabditis</taxon>
    </lineage>
</organism>
<reference evidence="1" key="1">
    <citation type="submission" date="2023-06" db="EMBL/GenBank/DDBJ databases">
        <authorList>
            <person name="Delattre M."/>
        </authorList>
    </citation>
    <scope>NUCLEOTIDE SEQUENCE</scope>
    <source>
        <strain evidence="1">AF72</strain>
    </source>
</reference>
<dbReference type="AlphaFoldDB" id="A0AA36FT13"/>
<sequence length="179" mass="20529">MWNMVAVREKRLRIACRIYCKPRHKSAHHFLPMLQGTPKTDKPCEKRRKAYIFADSSLLAATSRLNFQLGDPYILDIPGAKKFMRELASGEQQLFKICEDETERSLKCTHWTDKKENLLPLTSPIHAYKNGTLVVEKLALDDVAVYWSPDVEMIVTERFEDGAPMAVMPGTMVALFLEK</sequence>
<evidence type="ECO:0000313" key="1">
    <source>
        <dbReference type="EMBL" id="CAJ0566214.1"/>
    </source>
</evidence>
<evidence type="ECO:0000313" key="2">
    <source>
        <dbReference type="Proteomes" id="UP001177023"/>
    </source>
</evidence>
<gene>
    <name evidence="1" type="ORF">MSPICULIGERA_LOCUS4826</name>
</gene>